<evidence type="ECO:0000313" key="2">
    <source>
        <dbReference type="Proteomes" id="UP001152798"/>
    </source>
</evidence>
<protein>
    <submittedName>
        <fullName evidence="1">Uncharacterized protein</fullName>
    </submittedName>
</protein>
<keyword evidence="2" id="KW-1185">Reference proteome</keyword>
<dbReference type="EMBL" id="OV725077">
    <property type="protein sequence ID" value="CAH1391283.1"/>
    <property type="molecule type" value="Genomic_DNA"/>
</dbReference>
<dbReference type="Proteomes" id="UP001152798">
    <property type="component" value="Chromosome 1"/>
</dbReference>
<accession>A0A9P0E7G3</accession>
<dbReference type="OrthoDB" id="6641636at2759"/>
<evidence type="ECO:0000313" key="1">
    <source>
        <dbReference type="EMBL" id="CAH1391283.1"/>
    </source>
</evidence>
<organism evidence="1 2">
    <name type="scientific">Nezara viridula</name>
    <name type="common">Southern green stink bug</name>
    <name type="synonym">Cimex viridulus</name>
    <dbReference type="NCBI Taxonomy" id="85310"/>
    <lineage>
        <taxon>Eukaryota</taxon>
        <taxon>Metazoa</taxon>
        <taxon>Ecdysozoa</taxon>
        <taxon>Arthropoda</taxon>
        <taxon>Hexapoda</taxon>
        <taxon>Insecta</taxon>
        <taxon>Pterygota</taxon>
        <taxon>Neoptera</taxon>
        <taxon>Paraneoptera</taxon>
        <taxon>Hemiptera</taxon>
        <taxon>Heteroptera</taxon>
        <taxon>Panheteroptera</taxon>
        <taxon>Pentatomomorpha</taxon>
        <taxon>Pentatomoidea</taxon>
        <taxon>Pentatomidae</taxon>
        <taxon>Pentatominae</taxon>
        <taxon>Nezara</taxon>
    </lineage>
</organism>
<name>A0A9P0E7G3_NEZVI</name>
<sequence length="103" mass="12256">MKISQCCRHYDKRVLKVKRKKRVYITLPHKCNCKYCPVGKPKGILKKRKSVTFKKSCSGAYKQLKRMAPEKRKRGSVVCSWECMVQNDRRRKRKRKKTVPQGQ</sequence>
<proteinExistence type="predicted"/>
<dbReference type="AlphaFoldDB" id="A0A9P0E7G3"/>
<gene>
    <name evidence="1" type="ORF">NEZAVI_LOCUS2328</name>
</gene>
<reference evidence="1" key="1">
    <citation type="submission" date="2022-01" db="EMBL/GenBank/DDBJ databases">
        <authorList>
            <person name="King R."/>
        </authorList>
    </citation>
    <scope>NUCLEOTIDE SEQUENCE</scope>
</reference>